<feature type="binding site" evidence="6">
    <location>
        <position position="184"/>
    </location>
    <ligand>
        <name>NAD(+)</name>
        <dbReference type="ChEBI" id="CHEBI:57540"/>
    </ligand>
</feature>
<keyword evidence="4 6" id="KW-0520">NAD</keyword>
<comment type="caution">
    <text evidence="6">Lacks conserved residue(s) required for the propagation of feature annotation.</text>
</comment>
<dbReference type="Gene3D" id="3.40.50.10330">
    <property type="entry name" value="Probable inorganic polyphosphate/atp-NAD kinase, domain 1"/>
    <property type="match status" value="1"/>
</dbReference>
<dbReference type="EMBL" id="JBHMDG010000004">
    <property type="protein sequence ID" value="MFB9312260.1"/>
    <property type="molecule type" value="Genomic_DNA"/>
</dbReference>
<reference evidence="7 8" key="1">
    <citation type="submission" date="2024-09" db="EMBL/GenBank/DDBJ databases">
        <authorList>
            <person name="Sun Q."/>
            <person name="Mori K."/>
        </authorList>
    </citation>
    <scope>NUCLEOTIDE SEQUENCE [LARGE SCALE GENOMIC DNA]</scope>
    <source>
        <strain evidence="7 8">JCM 9626</strain>
    </source>
</reference>
<dbReference type="InterPro" id="IPR016064">
    <property type="entry name" value="NAD/diacylglycerol_kinase_sf"/>
</dbReference>
<dbReference type="PANTHER" id="PTHR20275:SF0">
    <property type="entry name" value="NAD KINASE"/>
    <property type="match status" value="1"/>
</dbReference>
<evidence type="ECO:0000313" key="8">
    <source>
        <dbReference type="Proteomes" id="UP001589750"/>
    </source>
</evidence>
<dbReference type="RefSeq" id="WP_140010488.1">
    <property type="nucleotide sequence ID" value="NZ_JBHMDG010000004.1"/>
</dbReference>
<name>A0ABV5K8V5_9ACTN</name>
<feature type="active site" description="Proton acceptor" evidence="6">
    <location>
        <position position="80"/>
    </location>
</feature>
<feature type="binding site" evidence="6">
    <location>
        <position position="165"/>
    </location>
    <ligand>
        <name>NAD(+)</name>
        <dbReference type="ChEBI" id="CHEBI:57540"/>
    </ligand>
</feature>
<gene>
    <name evidence="6" type="primary">nadK</name>
    <name evidence="7" type="ORF">ACFFRI_04310</name>
</gene>
<comment type="catalytic activity">
    <reaction evidence="5 6">
        <text>NAD(+) + ATP = ADP + NADP(+) + H(+)</text>
        <dbReference type="Rhea" id="RHEA:18629"/>
        <dbReference type="ChEBI" id="CHEBI:15378"/>
        <dbReference type="ChEBI" id="CHEBI:30616"/>
        <dbReference type="ChEBI" id="CHEBI:57540"/>
        <dbReference type="ChEBI" id="CHEBI:58349"/>
        <dbReference type="ChEBI" id="CHEBI:456216"/>
        <dbReference type="EC" id="2.7.1.23"/>
    </reaction>
</comment>
<dbReference type="NCBIfam" id="NF002892">
    <property type="entry name" value="PRK03372.1"/>
    <property type="match status" value="1"/>
</dbReference>
<evidence type="ECO:0000256" key="5">
    <source>
        <dbReference type="ARBA" id="ARBA00047925"/>
    </source>
</evidence>
<dbReference type="PANTHER" id="PTHR20275">
    <property type="entry name" value="NAD KINASE"/>
    <property type="match status" value="1"/>
</dbReference>
<comment type="subcellular location">
    <subcellularLocation>
        <location evidence="6">Cytoplasm</location>
    </subcellularLocation>
</comment>
<feature type="binding site" evidence="6">
    <location>
        <position position="85"/>
    </location>
    <ligand>
        <name>NAD(+)</name>
        <dbReference type="ChEBI" id="CHEBI:57540"/>
    </ligand>
</feature>
<dbReference type="Pfam" id="PF01513">
    <property type="entry name" value="NAD_kinase"/>
    <property type="match status" value="1"/>
</dbReference>
<dbReference type="InterPro" id="IPR017437">
    <property type="entry name" value="ATP-NAD_kinase_PpnK-typ_C"/>
</dbReference>
<dbReference type="Pfam" id="PF20143">
    <property type="entry name" value="NAD_kinase_C"/>
    <property type="match status" value="1"/>
</dbReference>
<feature type="binding site" evidence="6">
    <location>
        <begin position="80"/>
        <end position="81"/>
    </location>
    <ligand>
        <name>NAD(+)</name>
        <dbReference type="ChEBI" id="CHEBI:57540"/>
    </ligand>
</feature>
<keyword evidence="8" id="KW-1185">Reference proteome</keyword>
<dbReference type="InterPro" id="IPR017438">
    <property type="entry name" value="ATP-NAD_kinase_N"/>
</dbReference>
<comment type="cofactor">
    <cofactor evidence="6">
        <name>a divalent metal cation</name>
        <dbReference type="ChEBI" id="CHEBI:60240"/>
    </cofactor>
</comment>
<comment type="similarity">
    <text evidence="6">Belongs to the NAD kinase family.</text>
</comment>
<comment type="function">
    <text evidence="6">Involved in the regulation of the intracellular balance of NAD and NADP, and is a key enzyme in the biosynthesis of NADP. Catalyzes specifically the phosphorylation on 2'-hydroxyl of the adenosine moiety of NAD to yield NADP.</text>
</comment>
<keyword evidence="6" id="KW-0963">Cytoplasm</keyword>
<dbReference type="Proteomes" id="UP001589750">
    <property type="component" value="Unassembled WGS sequence"/>
</dbReference>
<proteinExistence type="inferred from homology"/>
<dbReference type="HAMAP" id="MF_00361">
    <property type="entry name" value="NAD_kinase"/>
    <property type="match status" value="1"/>
</dbReference>
<keyword evidence="2 6" id="KW-0418">Kinase</keyword>
<dbReference type="Gene3D" id="2.60.200.30">
    <property type="entry name" value="Probable inorganic polyphosphate/atp-NAD kinase, domain 2"/>
    <property type="match status" value="1"/>
</dbReference>
<dbReference type="GO" id="GO:0003951">
    <property type="term" value="F:NAD+ kinase activity"/>
    <property type="evidence" value="ECO:0007669"/>
    <property type="project" value="UniProtKB-EC"/>
</dbReference>
<feature type="binding site" evidence="6">
    <location>
        <begin position="195"/>
        <end position="200"/>
    </location>
    <ligand>
        <name>NAD(+)</name>
        <dbReference type="ChEBI" id="CHEBI:57540"/>
    </ligand>
</feature>
<dbReference type="EC" id="2.7.1.23" evidence="6"/>
<accession>A0ABV5K8V5</accession>
<keyword evidence="1 6" id="KW-0808">Transferase</keyword>
<dbReference type="InterPro" id="IPR002504">
    <property type="entry name" value="NADK"/>
</dbReference>
<evidence type="ECO:0000313" key="7">
    <source>
        <dbReference type="EMBL" id="MFB9312260.1"/>
    </source>
</evidence>
<evidence type="ECO:0000256" key="2">
    <source>
        <dbReference type="ARBA" id="ARBA00022777"/>
    </source>
</evidence>
<sequence>MTSSHTSRRVLLLAHTGRAEARAVAVAFVEGLTREGVVVRLMAAEAKDLGVAPTGSGIELTESETDASRDCDLTLVIGGDGSILRAVEFTYDSGTPVLGVNLGHVGFLAEAEVGEIDATIRAIVDGTWTVEDRLTLDVAVVVDGAVVTTTFAVNEASVEKAARERMLEVVLEVDGRPLSRWGCDGVVCATPTGSTAYNFSAGGPIVWPRVEALCVVPLSAHALFARPLVVAPDSLVAIEVLDRNQGAGVLWCDGRRTVDLPPGARVEVRRGSQPVRLARLHQAPFTDRLVAKFGLNVEGWRGEGERRLLGAQDGGSPS</sequence>
<evidence type="ECO:0000256" key="6">
    <source>
        <dbReference type="HAMAP-Rule" id="MF_00361"/>
    </source>
</evidence>
<keyword evidence="6" id="KW-0067">ATP-binding</keyword>
<evidence type="ECO:0000256" key="4">
    <source>
        <dbReference type="ARBA" id="ARBA00023027"/>
    </source>
</evidence>
<comment type="caution">
    <text evidence="7">The sequence shown here is derived from an EMBL/GenBank/DDBJ whole genome shotgun (WGS) entry which is preliminary data.</text>
</comment>
<dbReference type="SUPFAM" id="SSF111331">
    <property type="entry name" value="NAD kinase/diacylglycerol kinase-like"/>
    <property type="match status" value="1"/>
</dbReference>
<organism evidence="7 8">
    <name type="scientific">Nocardioides plantarum</name>
    <dbReference type="NCBI Taxonomy" id="29299"/>
    <lineage>
        <taxon>Bacteria</taxon>
        <taxon>Bacillati</taxon>
        <taxon>Actinomycetota</taxon>
        <taxon>Actinomycetes</taxon>
        <taxon>Propionibacteriales</taxon>
        <taxon>Nocardioidaceae</taxon>
        <taxon>Nocardioides</taxon>
    </lineage>
</organism>
<protein>
    <recommendedName>
        <fullName evidence="6">NAD kinase</fullName>
        <ecNumber evidence="6">2.7.1.23</ecNumber>
    </recommendedName>
    <alternativeName>
        <fullName evidence="6">ATP-dependent NAD kinase</fullName>
    </alternativeName>
</protein>
<evidence type="ECO:0000256" key="1">
    <source>
        <dbReference type="ARBA" id="ARBA00022679"/>
    </source>
</evidence>
<evidence type="ECO:0000256" key="3">
    <source>
        <dbReference type="ARBA" id="ARBA00022857"/>
    </source>
</evidence>
<feature type="binding site" evidence="6">
    <location>
        <begin position="154"/>
        <end position="155"/>
    </location>
    <ligand>
        <name>NAD(+)</name>
        <dbReference type="ChEBI" id="CHEBI:57540"/>
    </ligand>
</feature>
<keyword evidence="3 6" id="KW-0521">NADP</keyword>
<keyword evidence="6" id="KW-0547">Nucleotide-binding</keyword>